<accession>A0A2H3KB21</accession>
<protein>
    <recommendedName>
        <fullName evidence="2">DUF4136 domain-containing protein</fullName>
    </recommendedName>
</protein>
<feature type="domain" description="DUF4136" evidence="2">
    <location>
        <begin position="23"/>
        <end position="173"/>
    </location>
</feature>
<dbReference type="Pfam" id="PF13590">
    <property type="entry name" value="DUF4136"/>
    <property type="match status" value="1"/>
</dbReference>
<reference evidence="3 4" key="1">
    <citation type="submission" date="2017-09" db="EMBL/GenBank/DDBJ databases">
        <title>Whole genomes of Flavobacteriaceae.</title>
        <authorList>
            <person name="Stine C."/>
            <person name="Li C."/>
            <person name="Tadesse D."/>
        </authorList>
    </citation>
    <scope>NUCLEOTIDE SEQUENCE [LARGE SCALE GENOMIC DNA]</scope>
    <source>
        <strain evidence="3 4">ATCC 35036</strain>
    </source>
</reference>
<feature type="signal peptide" evidence="1">
    <location>
        <begin position="1"/>
        <end position="20"/>
    </location>
</feature>
<dbReference type="OrthoDB" id="5432251at2"/>
<dbReference type="Gene3D" id="3.30.160.670">
    <property type="match status" value="1"/>
</dbReference>
<dbReference type="InterPro" id="IPR025411">
    <property type="entry name" value="DUF4136"/>
</dbReference>
<gene>
    <name evidence="3" type="ORF">B0A77_12560</name>
</gene>
<feature type="chain" id="PRO_5013816816" description="DUF4136 domain-containing protein" evidence="1">
    <location>
        <begin position="21"/>
        <end position="177"/>
    </location>
</feature>
<organism evidence="3 4">
    <name type="scientific">Flavobacterium branchiophilum</name>
    <dbReference type="NCBI Taxonomy" id="55197"/>
    <lineage>
        <taxon>Bacteria</taxon>
        <taxon>Pseudomonadati</taxon>
        <taxon>Bacteroidota</taxon>
        <taxon>Flavobacteriia</taxon>
        <taxon>Flavobacteriales</taxon>
        <taxon>Flavobacteriaceae</taxon>
        <taxon>Flavobacterium</taxon>
    </lineage>
</organism>
<keyword evidence="1" id="KW-0732">Signal</keyword>
<dbReference type="EMBL" id="PCMW01000080">
    <property type="protein sequence ID" value="PDS22744.1"/>
    <property type="molecule type" value="Genomic_DNA"/>
</dbReference>
<name>A0A2H3KB21_9FLAO</name>
<evidence type="ECO:0000313" key="3">
    <source>
        <dbReference type="EMBL" id="PDS22744.1"/>
    </source>
</evidence>
<dbReference type="Proteomes" id="UP000220828">
    <property type="component" value="Unassembled WGS sequence"/>
</dbReference>
<evidence type="ECO:0000256" key="1">
    <source>
        <dbReference type="SAM" id="SignalP"/>
    </source>
</evidence>
<sequence length="177" mass="19912">MKTIKILTFVLILALSSCNAVRVNTDYDKKVDFSKFKTFAFYKAGIDKVEISDLDKKRILHAIENQMIAKGFTLSETPDLLININTKAEKNININQFNAGFGYGWGMGWNPYFGTSNMVSTSTQGILTIDLIDASKKELIWQGEGTGNLTQNVDKKDENIKGFVTKILEQYPPMIKN</sequence>
<proteinExistence type="predicted"/>
<dbReference type="RefSeq" id="WP_097554660.1">
    <property type="nucleotide sequence ID" value="NZ_PCMW01000080.1"/>
</dbReference>
<evidence type="ECO:0000313" key="4">
    <source>
        <dbReference type="Proteomes" id="UP000220828"/>
    </source>
</evidence>
<dbReference type="AlphaFoldDB" id="A0A2H3KB21"/>
<comment type="caution">
    <text evidence="3">The sequence shown here is derived from an EMBL/GenBank/DDBJ whole genome shotgun (WGS) entry which is preliminary data.</text>
</comment>
<evidence type="ECO:0000259" key="2">
    <source>
        <dbReference type="Pfam" id="PF13590"/>
    </source>
</evidence>
<dbReference type="PROSITE" id="PS51257">
    <property type="entry name" value="PROKAR_LIPOPROTEIN"/>
    <property type="match status" value="1"/>
</dbReference>